<proteinExistence type="predicted"/>
<dbReference type="InterPro" id="IPR032675">
    <property type="entry name" value="LRR_dom_sf"/>
</dbReference>
<evidence type="ECO:0000313" key="1">
    <source>
        <dbReference type="EMBL" id="KAF8668198.1"/>
    </source>
</evidence>
<dbReference type="EMBL" id="JACYCC010000346">
    <property type="protein sequence ID" value="KAF8668198.1"/>
    <property type="molecule type" value="Genomic_DNA"/>
</dbReference>
<organism evidence="1 2">
    <name type="scientific">Rhizoctonia solani</name>
    <dbReference type="NCBI Taxonomy" id="456999"/>
    <lineage>
        <taxon>Eukaryota</taxon>
        <taxon>Fungi</taxon>
        <taxon>Dikarya</taxon>
        <taxon>Basidiomycota</taxon>
        <taxon>Agaricomycotina</taxon>
        <taxon>Agaricomycetes</taxon>
        <taxon>Cantharellales</taxon>
        <taxon>Ceratobasidiaceae</taxon>
        <taxon>Rhizoctonia</taxon>
    </lineage>
</organism>
<dbReference type="Proteomes" id="UP000650582">
    <property type="component" value="Unassembled WGS sequence"/>
</dbReference>
<protein>
    <submittedName>
        <fullName evidence="1">Uncharacterized protein</fullName>
    </submittedName>
</protein>
<dbReference type="Gene3D" id="3.80.10.10">
    <property type="entry name" value="Ribonuclease Inhibitor"/>
    <property type="match status" value="1"/>
</dbReference>
<name>A0A8H7GYM9_9AGAM</name>
<accession>A0A8H7GYM9</accession>
<dbReference type="AlphaFoldDB" id="A0A8H7GYM9"/>
<dbReference type="SUPFAM" id="SSF52047">
    <property type="entry name" value="RNI-like"/>
    <property type="match status" value="1"/>
</dbReference>
<comment type="caution">
    <text evidence="1">The sequence shown here is derived from an EMBL/GenBank/DDBJ whole genome shotgun (WGS) entry which is preliminary data.</text>
</comment>
<gene>
    <name evidence="1" type="ORF">RHS04_09083</name>
</gene>
<sequence length="374" mass="41823">MLSEYGHLCRAINIKIGDPSMIKNTMDVLLQQGILETLSELSIQVRDESLFDPDRSNHSEYITSSSSSFKKSFTGLLGRLSAFRISGVNIHWETTALSPRLVELHIQNVTLGYDNSIIPLLNALSSAPKLRNLKLISIATLYNPNIGCNTSTISHVTLPKLQSLTLHDLYSNTLEPLLETIGLSTYSATFLLSSKCFRSHRLSHGEPGNEEPWDIYSVGSPERLCRLAKDTPVETLMLDGIWWMKNNAFRSILESTPVLKTLKIDHGAFTQDTCLALTNERNESEGTVPFPSLENIHITRCVFHAGPKVEEAFKNMVRSHRLRRVVLGGTVRNVNPDGTSISKGLETFGLVGWLETHVPTLRIVDQSYRSPEFY</sequence>
<reference evidence="1" key="1">
    <citation type="submission" date="2020-09" db="EMBL/GenBank/DDBJ databases">
        <title>Comparative genome analyses of four rice-infecting Rhizoctonia solani isolates reveal extensive enrichment of homogalacturonan modification genes.</title>
        <authorList>
            <person name="Lee D.-Y."/>
            <person name="Jeon J."/>
            <person name="Kim K.-T."/>
            <person name="Cheong K."/>
            <person name="Song H."/>
            <person name="Choi G."/>
            <person name="Ko J."/>
            <person name="Opiyo S.O."/>
            <person name="Zuo S."/>
            <person name="Madhav S."/>
            <person name="Lee Y.-H."/>
            <person name="Wang G.-L."/>
        </authorList>
    </citation>
    <scope>NUCLEOTIDE SEQUENCE</scope>
    <source>
        <strain evidence="1">AG1-IA YN-7</strain>
    </source>
</reference>
<evidence type="ECO:0000313" key="2">
    <source>
        <dbReference type="Proteomes" id="UP000650582"/>
    </source>
</evidence>